<dbReference type="Pfam" id="PF08867">
    <property type="entry name" value="FRG"/>
    <property type="match status" value="1"/>
</dbReference>
<gene>
    <name evidence="2" type="ORF">FNJ47_11690</name>
</gene>
<proteinExistence type="predicted"/>
<dbReference type="InterPro" id="IPR014966">
    <property type="entry name" value="FRG-dom"/>
</dbReference>
<organism evidence="2 3">
    <name type="scientific">Bradyrhizobium uaiense</name>
    <dbReference type="NCBI Taxonomy" id="2594946"/>
    <lineage>
        <taxon>Bacteria</taxon>
        <taxon>Pseudomonadati</taxon>
        <taxon>Pseudomonadota</taxon>
        <taxon>Alphaproteobacteria</taxon>
        <taxon>Hyphomicrobiales</taxon>
        <taxon>Nitrobacteraceae</taxon>
        <taxon>Bradyrhizobium</taxon>
    </lineage>
</organism>
<reference evidence="2 3" key="1">
    <citation type="journal article" date="2020" name="Arch. Microbiol.">
        <title>Bradyrhizobium uaiense sp. nov., a new highly efficient cowpea symbiont.</title>
        <authorList>
            <person name="Cabral Michel D."/>
            <person name="Azarias Guimaraes A."/>
            <person name="Martins da Costa E."/>
            <person name="Soares de Carvalho T."/>
            <person name="Balsanelli E."/>
            <person name="Willems A."/>
            <person name="Maltempi de Souza E."/>
            <person name="de Souza Moreira F.M."/>
        </authorList>
    </citation>
    <scope>NUCLEOTIDE SEQUENCE [LARGE SCALE GENOMIC DNA]</scope>
    <source>
        <strain evidence="2 3">UFLA 03-164</strain>
    </source>
</reference>
<dbReference type="AlphaFoldDB" id="A0A6P1BD88"/>
<sequence length="300" mass="33640">MDSGLSLREPRNDETGVHMETIGSQKIWSFFDRRGCQVAKNSAVREGPGHRVGSYLELATKIAELQFLNRDHVLLFRGQGADFKNIKRNSSLKPTLFRGGRGNPDQATLVERFEALRRAEQVLIAEYAKAELLGLERLKRHRILRWSILQHYEVCTTPLLDVTHSIRIAASFASLAETGTAFLYVLGVPNLSAAITASAEAGLQIVRLSSVCPPSAVRPHIQEGYLLGEYPEMSGTEQKENYFPYEMDFGRRLVAKFTFAPPSFWKNDNFPQVTRSALYPSERSDPLFRLALGVKKQLGG</sequence>
<dbReference type="Proteomes" id="UP000468531">
    <property type="component" value="Unassembled WGS sequence"/>
</dbReference>
<comment type="caution">
    <text evidence="2">The sequence shown here is derived from an EMBL/GenBank/DDBJ whole genome shotgun (WGS) entry which is preliminary data.</text>
</comment>
<accession>A0A6P1BD88</accession>
<keyword evidence="3" id="KW-1185">Reference proteome</keyword>
<evidence type="ECO:0000313" key="3">
    <source>
        <dbReference type="Proteomes" id="UP000468531"/>
    </source>
</evidence>
<feature type="domain" description="FRG" evidence="1">
    <location>
        <begin position="70"/>
        <end position="184"/>
    </location>
</feature>
<dbReference type="EMBL" id="VKHP01000035">
    <property type="protein sequence ID" value="NEU96476.1"/>
    <property type="molecule type" value="Genomic_DNA"/>
</dbReference>
<dbReference type="SMART" id="SM00901">
    <property type="entry name" value="FRG"/>
    <property type="match status" value="1"/>
</dbReference>
<name>A0A6P1BD88_9BRAD</name>
<protein>
    <submittedName>
        <fullName evidence="2">FRG domain-containing protein</fullName>
    </submittedName>
</protein>
<evidence type="ECO:0000259" key="1">
    <source>
        <dbReference type="SMART" id="SM00901"/>
    </source>
</evidence>
<evidence type="ECO:0000313" key="2">
    <source>
        <dbReference type="EMBL" id="NEU96476.1"/>
    </source>
</evidence>